<feature type="region of interest" description="Disordered" evidence="6">
    <location>
        <begin position="295"/>
        <end position="354"/>
    </location>
</feature>
<dbReference type="InterPro" id="IPR009057">
    <property type="entry name" value="Homeodomain-like_sf"/>
</dbReference>
<dbReference type="GO" id="GO:0005634">
    <property type="term" value="C:nucleus"/>
    <property type="evidence" value="ECO:0007669"/>
    <property type="project" value="UniProtKB-SubCell"/>
</dbReference>
<keyword evidence="4 5" id="KW-0539">Nucleus</keyword>
<dbReference type="Proteomes" id="UP000001645">
    <property type="component" value="Chromosome 5"/>
</dbReference>
<dbReference type="PANTHER" id="PTHR46643:SF2">
    <property type="entry name" value="HOMEOBOX PROTEIN GOOSECOID"/>
    <property type="match status" value="1"/>
</dbReference>
<evidence type="ECO:0000256" key="4">
    <source>
        <dbReference type="PROSITE-ProRule" id="PRU00108"/>
    </source>
</evidence>
<dbReference type="InterPro" id="IPR001356">
    <property type="entry name" value="HD"/>
</dbReference>
<protein>
    <submittedName>
        <fullName evidence="8">Goosecoid homeobox</fullName>
    </submittedName>
</protein>
<dbReference type="GO" id="GO:0005667">
    <property type="term" value="C:transcription regulator complex"/>
    <property type="evidence" value="ECO:0007669"/>
    <property type="project" value="Ensembl"/>
</dbReference>
<dbReference type="Bgee" id="ENSMGAG00000013203">
    <property type="expression patterns" value="Expressed in hindlimb stylopod and 1 other cell type or tissue"/>
</dbReference>
<dbReference type="PANTHER" id="PTHR46643">
    <property type="entry name" value="HOMEOBOX PROTEIN GOOSECOID-RELATED"/>
    <property type="match status" value="1"/>
</dbReference>
<evidence type="ECO:0000256" key="5">
    <source>
        <dbReference type="RuleBase" id="RU000682"/>
    </source>
</evidence>
<evidence type="ECO:0000259" key="7">
    <source>
        <dbReference type="PROSITE" id="PS50071"/>
    </source>
</evidence>
<feature type="domain" description="Homeobox" evidence="7">
    <location>
        <begin position="149"/>
        <end position="198"/>
    </location>
</feature>
<evidence type="ECO:0000313" key="8">
    <source>
        <dbReference type="Ensembl" id="ENSMGAP00000022342.1"/>
    </source>
</evidence>
<evidence type="ECO:0000256" key="3">
    <source>
        <dbReference type="ARBA" id="ARBA00022473"/>
    </source>
</evidence>
<evidence type="ECO:0000256" key="2">
    <source>
        <dbReference type="ARBA" id="ARBA00006503"/>
    </source>
</evidence>
<dbReference type="InterPro" id="IPR051440">
    <property type="entry name" value="Goosecoid-like_HB"/>
</dbReference>
<reference evidence="8" key="2">
    <citation type="submission" date="2025-08" db="UniProtKB">
        <authorList>
            <consortium name="Ensembl"/>
        </authorList>
    </citation>
    <scope>IDENTIFICATION</scope>
</reference>
<dbReference type="CDD" id="cd00086">
    <property type="entry name" value="homeodomain"/>
    <property type="match status" value="1"/>
</dbReference>
<keyword evidence="4 5" id="KW-0238">DNA-binding</keyword>
<dbReference type="Ensembl" id="ENSMGAT00000034164.1">
    <property type="protein sequence ID" value="ENSMGAP00000022342.1"/>
    <property type="gene ID" value="ENSMGAG00000013203.2"/>
</dbReference>
<dbReference type="GO" id="GO:0042474">
    <property type="term" value="P:middle ear morphogenesis"/>
    <property type="evidence" value="ECO:0007669"/>
    <property type="project" value="Ensembl"/>
</dbReference>
<organism evidence="8 9">
    <name type="scientific">Meleagris gallopavo</name>
    <name type="common">Wild turkey</name>
    <dbReference type="NCBI Taxonomy" id="9103"/>
    <lineage>
        <taxon>Eukaryota</taxon>
        <taxon>Metazoa</taxon>
        <taxon>Chordata</taxon>
        <taxon>Craniata</taxon>
        <taxon>Vertebrata</taxon>
        <taxon>Euteleostomi</taxon>
        <taxon>Archelosauria</taxon>
        <taxon>Archosauria</taxon>
        <taxon>Dinosauria</taxon>
        <taxon>Saurischia</taxon>
        <taxon>Theropoda</taxon>
        <taxon>Coelurosauria</taxon>
        <taxon>Aves</taxon>
        <taxon>Neognathae</taxon>
        <taxon>Galloanserae</taxon>
        <taxon>Galliformes</taxon>
        <taxon>Phasianidae</taxon>
        <taxon>Meleagridinae</taxon>
        <taxon>Meleagris</taxon>
    </lineage>
</organism>
<dbReference type="Pfam" id="PF00046">
    <property type="entry name" value="Homeodomain"/>
    <property type="match status" value="1"/>
</dbReference>
<feature type="region of interest" description="Disordered" evidence="6">
    <location>
        <begin position="239"/>
        <end position="279"/>
    </location>
</feature>
<keyword evidence="4 5" id="KW-0371">Homeobox</keyword>
<evidence type="ECO:0000313" key="9">
    <source>
        <dbReference type="Proteomes" id="UP000001645"/>
    </source>
</evidence>
<dbReference type="PROSITE" id="PS50071">
    <property type="entry name" value="HOMEOBOX_2"/>
    <property type="match status" value="1"/>
</dbReference>
<dbReference type="GeneTree" id="ENSGT00940000160635"/>
<gene>
    <name evidence="8" type="primary">GSC</name>
</gene>
<comment type="subcellular location">
    <subcellularLocation>
        <location evidence="1 4 5">Nucleus</location>
    </subcellularLocation>
</comment>
<dbReference type="FunCoup" id="A0A803XS46">
    <property type="interactions" value="29"/>
</dbReference>
<dbReference type="Gene3D" id="1.10.10.60">
    <property type="entry name" value="Homeodomain-like"/>
    <property type="match status" value="1"/>
</dbReference>
<dbReference type="GO" id="GO:0023019">
    <property type="term" value="P:signal transduction involved in regulation of gene expression"/>
    <property type="evidence" value="ECO:0007669"/>
    <property type="project" value="Ensembl"/>
</dbReference>
<dbReference type="SUPFAM" id="SSF46689">
    <property type="entry name" value="Homeodomain-like"/>
    <property type="match status" value="1"/>
</dbReference>
<dbReference type="SMART" id="SM00389">
    <property type="entry name" value="HOX"/>
    <property type="match status" value="1"/>
</dbReference>
<keyword evidence="3" id="KW-0217">Developmental protein</keyword>
<evidence type="ECO:0000256" key="1">
    <source>
        <dbReference type="ARBA" id="ARBA00004123"/>
    </source>
</evidence>
<dbReference type="GO" id="GO:0030900">
    <property type="term" value="P:forebrain development"/>
    <property type="evidence" value="ECO:0007669"/>
    <property type="project" value="Ensembl"/>
</dbReference>
<dbReference type="GO" id="GO:0021904">
    <property type="term" value="P:dorsal/ventral neural tube patterning"/>
    <property type="evidence" value="ECO:0007669"/>
    <property type="project" value="Ensembl"/>
</dbReference>
<dbReference type="InParanoid" id="A0A803XS46"/>
<dbReference type="GO" id="GO:0048704">
    <property type="term" value="P:embryonic skeletal system morphogenesis"/>
    <property type="evidence" value="ECO:0007669"/>
    <property type="project" value="Ensembl"/>
</dbReference>
<dbReference type="GO" id="GO:0048644">
    <property type="term" value="P:muscle organ morphogenesis"/>
    <property type="evidence" value="ECO:0007669"/>
    <property type="project" value="Ensembl"/>
</dbReference>
<evidence type="ECO:0000256" key="6">
    <source>
        <dbReference type="SAM" id="MobiDB-lite"/>
    </source>
</evidence>
<keyword evidence="9" id="KW-1185">Reference proteome</keyword>
<reference evidence="8" key="3">
    <citation type="submission" date="2025-09" db="UniProtKB">
        <authorList>
            <consortium name="Ensembl"/>
        </authorList>
    </citation>
    <scope>IDENTIFICATION</scope>
</reference>
<dbReference type="AlphaFoldDB" id="A0A803XS46"/>
<dbReference type="GO" id="GO:0016055">
    <property type="term" value="P:Wnt signaling pathway"/>
    <property type="evidence" value="ECO:0007669"/>
    <property type="project" value="Ensembl"/>
</dbReference>
<name>A0A803XS46_MELGA</name>
<dbReference type="GO" id="GO:0001227">
    <property type="term" value="F:DNA-binding transcription repressor activity, RNA polymerase II-specific"/>
    <property type="evidence" value="ECO:0007669"/>
    <property type="project" value="Ensembl"/>
</dbReference>
<reference evidence="8 9" key="1">
    <citation type="journal article" date="2010" name="PLoS Biol.">
        <title>Multi-platform next-generation sequencing of the domestic turkey (Meleagris gallopavo): genome assembly and analysis.</title>
        <authorList>
            <person name="Dalloul R.A."/>
            <person name="Long J.A."/>
            <person name="Zimin A.V."/>
            <person name="Aslam L."/>
            <person name="Beal K."/>
            <person name="Blomberg L.A."/>
            <person name="Bouffard P."/>
            <person name="Burt D.W."/>
            <person name="Crasta O."/>
            <person name="Crooijmans R.P."/>
            <person name="Cooper K."/>
            <person name="Coulombe R.A."/>
            <person name="De S."/>
            <person name="Delany M.E."/>
            <person name="Dodgson J.B."/>
            <person name="Dong J.J."/>
            <person name="Evans C."/>
            <person name="Frederickson K.M."/>
            <person name="Flicek P."/>
            <person name="Florea L."/>
            <person name="Folkerts O."/>
            <person name="Groenen M.A."/>
            <person name="Harkins T.T."/>
            <person name="Herrero J."/>
            <person name="Hoffmann S."/>
            <person name="Megens H.J."/>
            <person name="Jiang A."/>
            <person name="de Jong P."/>
            <person name="Kaiser P."/>
            <person name="Kim H."/>
            <person name="Kim K.W."/>
            <person name="Kim S."/>
            <person name="Langenberger D."/>
            <person name="Lee M.K."/>
            <person name="Lee T."/>
            <person name="Mane S."/>
            <person name="Marcais G."/>
            <person name="Marz M."/>
            <person name="McElroy A.P."/>
            <person name="Modise T."/>
            <person name="Nefedov M."/>
            <person name="Notredame C."/>
            <person name="Paton I.R."/>
            <person name="Payne W.S."/>
            <person name="Pertea G."/>
            <person name="Prickett D."/>
            <person name="Puiu D."/>
            <person name="Qioa D."/>
            <person name="Raineri E."/>
            <person name="Ruffier M."/>
            <person name="Salzberg S.L."/>
            <person name="Schatz M.C."/>
            <person name="Scheuring C."/>
            <person name="Schmidt C.J."/>
            <person name="Schroeder S."/>
            <person name="Searle S.M."/>
            <person name="Smith E.J."/>
            <person name="Smith J."/>
            <person name="Sonstegard T.S."/>
            <person name="Stadler P.F."/>
            <person name="Tafer H."/>
            <person name="Tu Z.J."/>
            <person name="Van Tassell C.P."/>
            <person name="Vilella A.J."/>
            <person name="Williams K.P."/>
            <person name="Yorke J.A."/>
            <person name="Zhang L."/>
            <person name="Zhang H.B."/>
            <person name="Zhang X."/>
            <person name="Zhang Y."/>
            <person name="Reed K.M."/>
        </authorList>
    </citation>
    <scope>NUCLEOTIDE SEQUENCE [LARGE SCALE GENOMIC DNA]</scope>
</reference>
<feature type="DNA-binding region" description="Homeobox" evidence="4">
    <location>
        <begin position="151"/>
        <end position="199"/>
    </location>
</feature>
<accession>A0A803XS46</accession>
<dbReference type="GO" id="GO:0030178">
    <property type="term" value="P:negative regulation of Wnt signaling pathway"/>
    <property type="evidence" value="ECO:0007669"/>
    <property type="project" value="Ensembl"/>
</dbReference>
<sequence length="354" mass="38367">MPASMFSIDNILAARPRCKDSVLLPPSAAPVVFPSLHGDSLYGAASDYGGFYSRAVAPGSALPAVGGSRLGYNNYYYGQLHVPASPVGPSCCGAVPPLGAQQCSCVPPAGYEGAGSVLMSPVPHQMLPYMNVGTLSRTELQLLNQLHCRRKRRHRTIFTDEQLEALENLFQETKYPDVGTREQLARRVHLREEKVEVFRSPLSLLFLSTLNAEMPEFGSVGRGESNRFGAGERLRSCERADNAEAAAPRRFSAQSRTRGRPRVRAAPGGQGPALRRAGEGPFPFSNFIASLNRFGSKTAGRNGGGKSGRLPRSQKMHRNGIKRLKRLRRRGKKTGKAIWTPTADAAQGDAPRGL</sequence>
<dbReference type="GO" id="GO:0061629">
    <property type="term" value="F:RNA polymerase II-specific DNA-binding transcription factor binding"/>
    <property type="evidence" value="ECO:0007669"/>
    <property type="project" value="Ensembl"/>
</dbReference>
<dbReference type="GO" id="GO:0000978">
    <property type="term" value="F:RNA polymerase II cis-regulatory region sequence-specific DNA binding"/>
    <property type="evidence" value="ECO:0007669"/>
    <property type="project" value="Ensembl"/>
</dbReference>
<feature type="compositionally biased region" description="Basic residues" evidence="6">
    <location>
        <begin position="312"/>
        <end position="335"/>
    </location>
</feature>
<proteinExistence type="inferred from homology"/>
<comment type="similarity">
    <text evidence="2">Belongs to the paired homeobox family. Bicoid subfamily.</text>
</comment>